<sequence length="141" mass="15951">MDSPRLTLLFISEKETGVECCVGLLRGTSRIKKLLKSLGRLEEHFLEWEEITSREPGLQDAAEGETVHLVFHGALTDPGPISFVFPGQSLILATLDQEMAHLFLEDERERIRPEWVQMWSVPVGWEAPGLEEFLEQVHQGG</sequence>
<keyword evidence="2" id="KW-1185">Reference proteome</keyword>
<proteinExistence type="predicted"/>
<accession>A0A8I0HHM7</accession>
<dbReference type="EMBL" id="JACSPR010000001">
    <property type="protein sequence ID" value="MBD8029185.1"/>
    <property type="molecule type" value="Genomic_DNA"/>
</dbReference>
<gene>
    <name evidence="1" type="ORF">H9627_02380</name>
</gene>
<dbReference type="RefSeq" id="WP_191732407.1">
    <property type="nucleotide sequence ID" value="NZ_JACSPR010000001.1"/>
</dbReference>
<name>A0A8I0HHM7_9CORY</name>
<dbReference type="AlphaFoldDB" id="A0A8I0HHM7"/>
<protein>
    <submittedName>
        <fullName evidence="1">Uncharacterized protein</fullName>
    </submittedName>
</protein>
<reference evidence="1 2" key="1">
    <citation type="submission" date="2020-08" db="EMBL/GenBank/DDBJ databases">
        <title>A Genomic Blueprint of the Chicken Gut Microbiome.</title>
        <authorList>
            <person name="Gilroy R."/>
            <person name="Ravi A."/>
            <person name="Getino M."/>
            <person name="Pursley I."/>
            <person name="Horton D.L."/>
            <person name="Alikhan N.-F."/>
            <person name="Baker D."/>
            <person name="Gharbi K."/>
            <person name="Hall N."/>
            <person name="Watson M."/>
            <person name="Adriaenssens E.M."/>
            <person name="Foster-Nyarko E."/>
            <person name="Jarju S."/>
            <person name="Secka A."/>
            <person name="Antonio M."/>
            <person name="Oren A."/>
            <person name="Chaudhuri R."/>
            <person name="La Ragione R.M."/>
            <person name="Hildebrand F."/>
            <person name="Pallen M.J."/>
        </authorList>
    </citation>
    <scope>NUCLEOTIDE SEQUENCE [LARGE SCALE GENOMIC DNA]</scope>
    <source>
        <strain evidence="1 2">Sa1YVA5</strain>
    </source>
</reference>
<comment type="caution">
    <text evidence="1">The sequence shown here is derived from an EMBL/GenBank/DDBJ whole genome shotgun (WGS) entry which is preliminary data.</text>
</comment>
<evidence type="ECO:0000313" key="1">
    <source>
        <dbReference type="EMBL" id="MBD8029185.1"/>
    </source>
</evidence>
<dbReference type="Proteomes" id="UP000650224">
    <property type="component" value="Unassembled WGS sequence"/>
</dbReference>
<organism evidence="1 2">
    <name type="scientific">Corynebacterium gallinarum</name>
    <dbReference type="NCBI Taxonomy" id="2762214"/>
    <lineage>
        <taxon>Bacteria</taxon>
        <taxon>Bacillati</taxon>
        <taxon>Actinomycetota</taxon>
        <taxon>Actinomycetes</taxon>
        <taxon>Mycobacteriales</taxon>
        <taxon>Corynebacteriaceae</taxon>
        <taxon>Corynebacterium</taxon>
    </lineage>
</organism>
<evidence type="ECO:0000313" key="2">
    <source>
        <dbReference type="Proteomes" id="UP000650224"/>
    </source>
</evidence>